<reference evidence="2 3" key="1">
    <citation type="journal article" date="2019" name="Nat. Med.">
        <title>A library of human gut bacterial isolates paired with longitudinal multiomics data enables mechanistic microbiome research.</title>
        <authorList>
            <person name="Poyet M."/>
            <person name="Groussin M."/>
            <person name="Gibbons S.M."/>
            <person name="Avila-Pacheco J."/>
            <person name="Jiang X."/>
            <person name="Kearney S.M."/>
            <person name="Perrotta A.R."/>
            <person name="Berdy B."/>
            <person name="Zhao S."/>
            <person name="Lieberman T.D."/>
            <person name="Swanson P.K."/>
            <person name="Smith M."/>
            <person name="Roesemann S."/>
            <person name="Alexander J.E."/>
            <person name="Rich S.A."/>
            <person name="Livny J."/>
            <person name="Vlamakis H."/>
            <person name="Clish C."/>
            <person name="Bullock K."/>
            <person name="Deik A."/>
            <person name="Scott J."/>
            <person name="Pierce K.A."/>
            <person name="Xavier R.J."/>
            <person name="Alm E.J."/>
        </authorList>
    </citation>
    <scope>NUCLEOTIDE SEQUENCE [LARGE SCALE GENOMIC DNA]</scope>
    <source>
        <strain evidence="2 3">BIOML-A2</strain>
    </source>
</reference>
<sequence length="116" mass="13651">MHNNSYSKFGDDFPIAALTVKQFKELYFSLNLKSRPAPIRSDVMCIDEVVRLSGYSKASIYKFTHQRLIPFHKPAHGGRRLVFIRQEIEEWMKQNTCPSIEQECNYRIENITTHRS</sequence>
<dbReference type="Proteomes" id="UP000323567">
    <property type="component" value="Unassembled WGS sequence"/>
</dbReference>
<dbReference type="EMBL" id="VVXK01000033">
    <property type="protein sequence ID" value="KAA2365642.1"/>
    <property type="molecule type" value="Genomic_DNA"/>
</dbReference>
<evidence type="ECO:0000313" key="2">
    <source>
        <dbReference type="EMBL" id="KAA2365642.1"/>
    </source>
</evidence>
<dbReference type="InterPro" id="IPR041657">
    <property type="entry name" value="HTH_17"/>
</dbReference>
<protein>
    <submittedName>
        <fullName evidence="2">Helix-turn-helix domain-containing protein</fullName>
    </submittedName>
</protein>
<feature type="domain" description="Helix-turn-helix" evidence="1">
    <location>
        <begin position="46"/>
        <end position="95"/>
    </location>
</feature>
<proteinExistence type="predicted"/>
<name>A0A5B3FXM7_9BACT</name>
<dbReference type="Pfam" id="PF12728">
    <property type="entry name" value="HTH_17"/>
    <property type="match status" value="1"/>
</dbReference>
<evidence type="ECO:0000259" key="1">
    <source>
        <dbReference type="Pfam" id="PF12728"/>
    </source>
</evidence>
<gene>
    <name evidence="2" type="ORF">F2Y13_14770</name>
</gene>
<comment type="caution">
    <text evidence="2">The sequence shown here is derived from an EMBL/GenBank/DDBJ whole genome shotgun (WGS) entry which is preliminary data.</text>
</comment>
<dbReference type="AlphaFoldDB" id="A0A5B3FXM7"/>
<organism evidence="2 3">
    <name type="scientific">Alistipes shahii</name>
    <dbReference type="NCBI Taxonomy" id="328814"/>
    <lineage>
        <taxon>Bacteria</taxon>
        <taxon>Pseudomonadati</taxon>
        <taxon>Bacteroidota</taxon>
        <taxon>Bacteroidia</taxon>
        <taxon>Bacteroidales</taxon>
        <taxon>Rikenellaceae</taxon>
        <taxon>Alistipes</taxon>
    </lineage>
</organism>
<evidence type="ECO:0000313" key="3">
    <source>
        <dbReference type="Proteomes" id="UP000323567"/>
    </source>
</evidence>
<accession>A0A5B3FXM7</accession>